<comment type="caution">
    <text evidence="3">The sequence shown here is derived from an EMBL/GenBank/DDBJ whole genome shotgun (WGS) entry which is preliminary data.</text>
</comment>
<protein>
    <recommendedName>
        <fullName evidence="5">DUF1583 domain-containing protein</fullName>
    </recommendedName>
</protein>
<name>A0A5C6FM00_9PLAN</name>
<evidence type="ECO:0000256" key="1">
    <source>
        <dbReference type="SAM" id="Phobius"/>
    </source>
</evidence>
<organism evidence="3 4">
    <name type="scientific">Crateriforma conspicua</name>
    <dbReference type="NCBI Taxonomy" id="2527996"/>
    <lineage>
        <taxon>Bacteria</taxon>
        <taxon>Pseudomonadati</taxon>
        <taxon>Planctomycetota</taxon>
        <taxon>Planctomycetia</taxon>
        <taxon>Planctomycetales</taxon>
        <taxon>Planctomycetaceae</taxon>
        <taxon>Crateriforma</taxon>
    </lineage>
</organism>
<feature type="signal peptide" evidence="2">
    <location>
        <begin position="1"/>
        <end position="25"/>
    </location>
</feature>
<keyword evidence="1" id="KW-1133">Transmembrane helix</keyword>
<evidence type="ECO:0008006" key="5">
    <source>
        <dbReference type="Google" id="ProtNLM"/>
    </source>
</evidence>
<feature type="chain" id="PRO_5022753528" description="DUF1583 domain-containing protein" evidence="2">
    <location>
        <begin position="26"/>
        <end position="384"/>
    </location>
</feature>
<evidence type="ECO:0000313" key="3">
    <source>
        <dbReference type="EMBL" id="TWU63175.1"/>
    </source>
</evidence>
<sequence precursor="true">MQCRVLVWKRMLPIALLFFCPLTEAWGLEPADAFERLYGRRLQCTKAEVTAKWTVRKSATGETYGLDLSPQQGLAKIAFDDEVPIWQLKMERDQVVGSRFHRDTPTTRRQINQDSFLLAVELENDRYFFNPFYMGAFLYTAPRNIRPPRVSFDRMYPSIHPRMVGLFSLESFLHGVSHQSMDRRREWSKQPSTKCIETENGFQIVGPSSTGQQVEYSYDTKDEPILSIVRTIGRVSEDGNFVLAGEPWAVLKTEHREFGKAVLPIHAKQVQTEYKEAFKEETREPVHVLVKTVIDLELDWDHVNDNDFSLTSDYQSWGLPSGTRVLDASKMQPNTIDRIAVTSIKPRQPKPNGLPVIIILSFVTVGLLVCRFLYRWWSNRRLSM</sequence>
<dbReference type="Proteomes" id="UP000316476">
    <property type="component" value="Unassembled WGS sequence"/>
</dbReference>
<dbReference type="EMBL" id="SJPZ01000002">
    <property type="protein sequence ID" value="TWU63175.1"/>
    <property type="molecule type" value="Genomic_DNA"/>
</dbReference>
<evidence type="ECO:0000256" key="2">
    <source>
        <dbReference type="SAM" id="SignalP"/>
    </source>
</evidence>
<keyword evidence="2" id="KW-0732">Signal</keyword>
<proteinExistence type="predicted"/>
<reference evidence="3 4" key="1">
    <citation type="submission" date="2019-02" db="EMBL/GenBank/DDBJ databases">
        <title>Deep-cultivation of Planctomycetes and their phenomic and genomic characterization uncovers novel biology.</title>
        <authorList>
            <person name="Wiegand S."/>
            <person name="Jogler M."/>
            <person name="Boedeker C."/>
            <person name="Pinto D."/>
            <person name="Vollmers J."/>
            <person name="Rivas-Marin E."/>
            <person name="Kohn T."/>
            <person name="Peeters S.H."/>
            <person name="Heuer A."/>
            <person name="Rast P."/>
            <person name="Oberbeckmann S."/>
            <person name="Bunk B."/>
            <person name="Jeske O."/>
            <person name="Meyerdierks A."/>
            <person name="Storesund J.E."/>
            <person name="Kallscheuer N."/>
            <person name="Luecker S."/>
            <person name="Lage O.M."/>
            <person name="Pohl T."/>
            <person name="Merkel B.J."/>
            <person name="Hornburger P."/>
            <person name="Mueller R.-W."/>
            <person name="Bruemmer F."/>
            <person name="Labrenz M."/>
            <person name="Spormann A.M."/>
            <person name="Op Den Camp H."/>
            <person name="Overmann J."/>
            <person name="Amann R."/>
            <person name="Jetten M.S.M."/>
            <person name="Mascher T."/>
            <person name="Medema M.H."/>
            <person name="Devos D.P."/>
            <person name="Kaster A.-K."/>
            <person name="Ovreas L."/>
            <person name="Rohde M."/>
            <person name="Galperin M.Y."/>
            <person name="Jogler C."/>
        </authorList>
    </citation>
    <scope>NUCLEOTIDE SEQUENCE [LARGE SCALE GENOMIC DNA]</scope>
    <source>
        <strain evidence="3 4">V7</strain>
    </source>
</reference>
<evidence type="ECO:0000313" key="4">
    <source>
        <dbReference type="Proteomes" id="UP000316476"/>
    </source>
</evidence>
<dbReference type="AlphaFoldDB" id="A0A5C6FM00"/>
<keyword evidence="1" id="KW-0472">Membrane</keyword>
<gene>
    <name evidence="3" type="ORF">V7x_49150</name>
</gene>
<accession>A0A5C6FM00</accession>
<keyword evidence="1" id="KW-0812">Transmembrane</keyword>
<feature type="transmembrane region" description="Helical" evidence="1">
    <location>
        <begin position="353"/>
        <end position="374"/>
    </location>
</feature>